<protein>
    <recommendedName>
        <fullName evidence="11">ascorbate ferrireductase (transmembrane)</fullName>
        <ecNumber evidence="11">7.2.1.3</ecNumber>
    </recommendedName>
</protein>
<reference evidence="14" key="1">
    <citation type="journal article" date="2023" name="Science">
        <title>Genome structures resolve the early diversification of teleost fishes.</title>
        <authorList>
            <person name="Parey E."/>
            <person name="Louis A."/>
            <person name="Montfort J."/>
            <person name="Bouchez O."/>
            <person name="Roques C."/>
            <person name="Iampietro C."/>
            <person name="Lluch J."/>
            <person name="Castinel A."/>
            <person name="Donnadieu C."/>
            <person name="Desvignes T."/>
            <person name="Floi Bucao C."/>
            <person name="Jouanno E."/>
            <person name="Wen M."/>
            <person name="Mejri S."/>
            <person name="Dirks R."/>
            <person name="Jansen H."/>
            <person name="Henkel C."/>
            <person name="Chen W.J."/>
            <person name="Zahm M."/>
            <person name="Cabau C."/>
            <person name="Klopp C."/>
            <person name="Thompson A.W."/>
            <person name="Robinson-Rechavi M."/>
            <person name="Braasch I."/>
            <person name="Lecointre G."/>
            <person name="Bobe J."/>
            <person name="Postlethwait J.H."/>
            <person name="Berthelot C."/>
            <person name="Roest Crollius H."/>
            <person name="Guiguen Y."/>
        </authorList>
    </citation>
    <scope>NUCLEOTIDE SEQUENCE</scope>
    <source>
        <strain evidence="14">WJC10195</strain>
    </source>
</reference>
<gene>
    <name evidence="14" type="ORF">SKAU_G00175010</name>
</gene>
<feature type="transmembrane region" description="Helical" evidence="12">
    <location>
        <begin position="126"/>
        <end position="151"/>
    </location>
</feature>
<name>A0A9Q1J067_SYNKA</name>
<keyword evidence="7" id="KW-0249">Electron transport</keyword>
<dbReference type="GO" id="GO:0140575">
    <property type="term" value="F:transmembrane monodehydroascorbate reductase activity"/>
    <property type="evidence" value="ECO:0007669"/>
    <property type="project" value="InterPro"/>
</dbReference>
<dbReference type="InterPro" id="IPR006593">
    <property type="entry name" value="Cyt_b561/ferric_Rdtase_TM"/>
</dbReference>
<sequence>MKSDSWPVAQRGIEEIRVWISLATGAIVGRRIPRPGFTRVFIAALARPGSSLFSWHPFLMTLAFSFFMTEAILLFSPHSSPIQKFPHKSKARYHWILQCLCALCAGLGLAAIYYNKHLNSKSHFSTWHGLVGLVTACGLAAQSAGGLPLLYHRLLKGWSLARLKRYHATSGLLAYLLGSSSLMLGMCSLWFTASVHGAGWYLAAACPVLSALLIMSQVTNAYIAKKALRP</sequence>
<keyword evidence="6" id="KW-0479">Metal-binding</keyword>
<comment type="subcellular location">
    <subcellularLocation>
        <location evidence="2">Membrane</location>
        <topology evidence="2">Multi-pass membrane protein</topology>
    </subcellularLocation>
</comment>
<organism evidence="14 15">
    <name type="scientific">Synaphobranchus kaupii</name>
    <name type="common">Kaup's arrowtooth eel</name>
    <dbReference type="NCBI Taxonomy" id="118154"/>
    <lineage>
        <taxon>Eukaryota</taxon>
        <taxon>Metazoa</taxon>
        <taxon>Chordata</taxon>
        <taxon>Craniata</taxon>
        <taxon>Vertebrata</taxon>
        <taxon>Euteleostomi</taxon>
        <taxon>Actinopterygii</taxon>
        <taxon>Neopterygii</taxon>
        <taxon>Teleostei</taxon>
        <taxon>Anguilliformes</taxon>
        <taxon>Synaphobranchidae</taxon>
        <taxon>Synaphobranchus</taxon>
    </lineage>
</organism>
<proteinExistence type="predicted"/>
<keyword evidence="9" id="KW-0408">Iron</keyword>
<comment type="caution">
    <text evidence="14">The sequence shown here is derived from an EMBL/GenBank/DDBJ whole genome shotgun (WGS) entry which is preliminary data.</text>
</comment>
<dbReference type="Pfam" id="PF03188">
    <property type="entry name" value="Cytochrom_B561"/>
    <property type="match status" value="1"/>
</dbReference>
<evidence type="ECO:0000313" key="15">
    <source>
        <dbReference type="Proteomes" id="UP001152622"/>
    </source>
</evidence>
<dbReference type="EMBL" id="JAINUF010000005">
    <property type="protein sequence ID" value="KAJ8360976.1"/>
    <property type="molecule type" value="Genomic_DNA"/>
</dbReference>
<evidence type="ECO:0000256" key="5">
    <source>
        <dbReference type="ARBA" id="ARBA00022692"/>
    </source>
</evidence>
<dbReference type="GO" id="GO:0046872">
    <property type="term" value="F:metal ion binding"/>
    <property type="evidence" value="ECO:0007669"/>
    <property type="project" value="UniProtKB-KW"/>
</dbReference>
<dbReference type="AlphaFoldDB" id="A0A9Q1J067"/>
<evidence type="ECO:0000256" key="3">
    <source>
        <dbReference type="ARBA" id="ARBA00022448"/>
    </source>
</evidence>
<dbReference type="GO" id="GO:0016020">
    <property type="term" value="C:membrane"/>
    <property type="evidence" value="ECO:0007669"/>
    <property type="project" value="UniProtKB-SubCell"/>
</dbReference>
<comment type="cofactor">
    <cofactor evidence="1">
        <name>heme b</name>
        <dbReference type="ChEBI" id="CHEBI:60344"/>
    </cofactor>
</comment>
<evidence type="ECO:0000256" key="8">
    <source>
        <dbReference type="ARBA" id="ARBA00022989"/>
    </source>
</evidence>
<evidence type="ECO:0000256" key="2">
    <source>
        <dbReference type="ARBA" id="ARBA00004141"/>
    </source>
</evidence>
<evidence type="ECO:0000259" key="13">
    <source>
        <dbReference type="PROSITE" id="PS50939"/>
    </source>
</evidence>
<accession>A0A9Q1J067</accession>
<evidence type="ECO:0000256" key="4">
    <source>
        <dbReference type="ARBA" id="ARBA00022617"/>
    </source>
</evidence>
<keyword evidence="15" id="KW-1185">Reference proteome</keyword>
<dbReference type="OrthoDB" id="432881at2759"/>
<keyword evidence="4" id="KW-0349">Heme</keyword>
<evidence type="ECO:0000256" key="10">
    <source>
        <dbReference type="ARBA" id="ARBA00023136"/>
    </source>
</evidence>
<evidence type="ECO:0000256" key="7">
    <source>
        <dbReference type="ARBA" id="ARBA00022982"/>
    </source>
</evidence>
<dbReference type="PANTHER" id="PTHR15422:SF21">
    <property type="entry name" value="TRANSMEMBRANE REDUCTASE CYB561D2"/>
    <property type="match status" value="1"/>
</dbReference>
<dbReference type="EC" id="7.2.1.3" evidence="11"/>
<dbReference type="InterPro" id="IPR045150">
    <property type="entry name" value="CYB561D1/2"/>
</dbReference>
<evidence type="ECO:0000313" key="14">
    <source>
        <dbReference type="EMBL" id="KAJ8360976.1"/>
    </source>
</evidence>
<evidence type="ECO:0000256" key="6">
    <source>
        <dbReference type="ARBA" id="ARBA00022723"/>
    </source>
</evidence>
<keyword evidence="8 12" id="KW-1133">Transmembrane helix</keyword>
<dbReference type="CDD" id="cd08761">
    <property type="entry name" value="Cyt_b561_CYB561D2_like"/>
    <property type="match status" value="1"/>
</dbReference>
<dbReference type="Gene3D" id="1.20.120.1770">
    <property type="match status" value="1"/>
</dbReference>
<dbReference type="GO" id="GO:0005783">
    <property type="term" value="C:endoplasmic reticulum"/>
    <property type="evidence" value="ECO:0007669"/>
    <property type="project" value="TreeGrafter"/>
</dbReference>
<keyword evidence="10 12" id="KW-0472">Membrane</keyword>
<keyword evidence="5 12" id="KW-0812">Transmembrane</keyword>
<keyword evidence="3" id="KW-0813">Transport</keyword>
<evidence type="ECO:0000256" key="1">
    <source>
        <dbReference type="ARBA" id="ARBA00001970"/>
    </source>
</evidence>
<dbReference type="Proteomes" id="UP001152622">
    <property type="component" value="Chromosome 5"/>
</dbReference>
<evidence type="ECO:0000256" key="9">
    <source>
        <dbReference type="ARBA" id="ARBA00023004"/>
    </source>
</evidence>
<dbReference type="PANTHER" id="PTHR15422">
    <property type="entry name" value="OS05G0565100 PROTEIN"/>
    <property type="match status" value="1"/>
</dbReference>
<dbReference type="SMART" id="SM00665">
    <property type="entry name" value="B561"/>
    <property type="match status" value="1"/>
</dbReference>
<feature type="transmembrane region" description="Helical" evidence="12">
    <location>
        <begin position="172"/>
        <end position="193"/>
    </location>
</feature>
<evidence type="ECO:0000256" key="11">
    <source>
        <dbReference type="ARBA" id="ARBA00024225"/>
    </source>
</evidence>
<feature type="transmembrane region" description="Helical" evidence="12">
    <location>
        <begin position="55"/>
        <end position="75"/>
    </location>
</feature>
<dbReference type="PROSITE" id="PS50939">
    <property type="entry name" value="CYTOCHROME_B561"/>
    <property type="match status" value="1"/>
</dbReference>
<feature type="domain" description="Cytochrome b561" evidence="13">
    <location>
        <begin position="20"/>
        <end position="225"/>
    </location>
</feature>
<feature type="transmembrane region" description="Helical" evidence="12">
    <location>
        <begin position="95"/>
        <end position="114"/>
    </location>
</feature>
<feature type="transmembrane region" description="Helical" evidence="12">
    <location>
        <begin position="199"/>
        <end position="223"/>
    </location>
</feature>
<evidence type="ECO:0000256" key="12">
    <source>
        <dbReference type="SAM" id="Phobius"/>
    </source>
</evidence>
<dbReference type="GO" id="GO:0140571">
    <property type="term" value="F:transmembrane ascorbate ferrireductase activity"/>
    <property type="evidence" value="ECO:0007669"/>
    <property type="project" value="UniProtKB-EC"/>
</dbReference>